<dbReference type="Proteomes" id="UP000663722">
    <property type="component" value="Chromosome"/>
</dbReference>
<reference evidence="1" key="1">
    <citation type="journal article" date="2021" name="Microb. Physiol.">
        <title>Proteogenomic Insights into the Physiology of Marine, Sulfate-Reducing, Filamentous Desulfonema limicola and Desulfonema magnum.</title>
        <authorList>
            <person name="Schnaars V."/>
            <person name="Wohlbrand L."/>
            <person name="Scheve S."/>
            <person name="Hinrichs C."/>
            <person name="Reinhardt R."/>
            <person name="Rabus R."/>
        </authorList>
    </citation>
    <scope>NUCLEOTIDE SEQUENCE</scope>
    <source>
        <strain evidence="1">4be13</strain>
    </source>
</reference>
<organism evidence="1 2">
    <name type="scientific">Desulfonema magnum</name>
    <dbReference type="NCBI Taxonomy" id="45655"/>
    <lineage>
        <taxon>Bacteria</taxon>
        <taxon>Pseudomonadati</taxon>
        <taxon>Thermodesulfobacteriota</taxon>
        <taxon>Desulfobacteria</taxon>
        <taxon>Desulfobacterales</taxon>
        <taxon>Desulfococcaceae</taxon>
        <taxon>Desulfonema</taxon>
    </lineage>
</organism>
<evidence type="ECO:0000313" key="1">
    <source>
        <dbReference type="EMBL" id="QTA86544.1"/>
    </source>
</evidence>
<proteinExistence type="predicted"/>
<accession>A0A975BK51</accession>
<dbReference type="AlphaFoldDB" id="A0A975BK51"/>
<dbReference type="KEGG" id="dmm:dnm_025680"/>
<protein>
    <submittedName>
        <fullName evidence="1">Uncharacterized protein</fullName>
    </submittedName>
</protein>
<keyword evidence="2" id="KW-1185">Reference proteome</keyword>
<name>A0A975BK51_9BACT</name>
<gene>
    <name evidence="1" type="ORF">dnm_025680</name>
</gene>
<evidence type="ECO:0000313" key="2">
    <source>
        <dbReference type="Proteomes" id="UP000663722"/>
    </source>
</evidence>
<dbReference type="EMBL" id="CP061800">
    <property type="protein sequence ID" value="QTA86544.1"/>
    <property type="molecule type" value="Genomic_DNA"/>
</dbReference>
<sequence length="44" mass="5096">MTTKKTLTHIMKGDIIMMTHTEYSEHLGNHLVLFEDNGEFAKTM</sequence>